<dbReference type="GO" id="GO:0005829">
    <property type="term" value="C:cytosol"/>
    <property type="evidence" value="ECO:0007669"/>
    <property type="project" value="TreeGrafter"/>
</dbReference>
<dbReference type="PRINTS" id="PR00032">
    <property type="entry name" value="HTHARAC"/>
</dbReference>
<accession>A0A9E8HLA1</accession>
<name>A0A9E8HLA1_9ALTE</name>
<evidence type="ECO:0000256" key="2">
    <source>
        <dbReference type="ARBA" id="ARBA00023125"/>
    </source>
</evidence>
<evidence type="ECO:0000259" key="4">
    <source>
        <dbReference type="PROSITE" id="PS01124"/>
    </source>
</evidence>
<dbReference type="InterPro" id="IPR018060">
    <property type="entry name" value="HTH_AraC"/>
</dbReference>
<dbReference type="Proteomes" id="UP001164472">
    <property type="component" value="Chromosome"/>
</dbReference>
<dbReference type="Pfam" id="PF12833">
    <property type="entry name" value="HTH_18"/>
    <property type="match status" value="1"/>
</dbReference>
<dbReference type="GO" id="GO:0003700">
    <property type="term" value="F:DNA-binding transcription factor activity"/>
    <property type="evidence" value="ECO:0007669"/>
    <property type="project" value="InterPro"/>
</dbReference>
<dbReference type="GO" id="GO:0000976">
    <property type="term" value="F:transcription cis-regulatory region binding"/>
    <property type="evidence" value="ECO:0007669"/>
    <property type="project" value="TreeGrafter"/>
</dbReference>
<dbReference type="AlphaFoldDB" id="A0A9E8HLA1"/>
<evidence type="ECO:0000313" key="6">
    <source>
        <dbReference type="Proteomes" id="UP001164472"/>
    </source>
</evidence>
<organism evidence="5 6">
    <name type="scientific">Alkalimarinus sediminis</name>
    <dbReference type="NCBI Taxonomy" id="1632866"/>
    <lineage>
        <taxon>Bacteria</taxon>
        <taxon>Pseudomonadati</taxon>
        <taxon>Pseudomonadota</taxon>
        <taxon>Gammaproteobacteria</taxon>
        <taxon>Alteromonadales</taxon>
        <taxon>Alteromonadaceae</taxon>
        <taxon>Alkalimarinus</taxon>
    </lineage>
</organism>
<proteinExistence type="predicted"/>
<dbReference type="RefSeq" id="WP_251810368.1">
    <property type="nucleotide sequence ID" value="NZ_CP101527.1"/>
</dbReference>
<reference evidence="5" key="1">
    <citation type="submission" date="2022-07" db="EMBL/GenBank/DDBJ databases">
        <title>Alkalimarinus sp. nov., isolated from gut of a Alitta virens.</title>
        <authorList>
            <person name="Yang A.I."/>
            <person name="Shin N.-R."/>
        </authorList>
    </citation>
    <scope>NUCLEOTIDE SEQUENCE</scope>
    <source>
        <strain evidence="5">FA028</strain>
    </source>
</reference>
<dbReference type="Gene3D" id="1.10.10.60">
    <property type="entry name" value="Homeodomain-like"/>
    <property type="match status" value="1"/>
</dbReference>
<gene>
    <name evidence="5" type="ORF">NNL22_18265</name>
</gene>
<dbReference type="PROSITE" id="PS01124">
    <property type="entry name" value="HTH_ARAC_FAMILY_2"/>
    <property type="match status" value="1"/>
</dbReference>
<dbReference type="PANTHER" id="PTHR47894:SF1">
    <property type="entry name" value="HTH-TYPE TRANSCRIPTIONAL REGULATOR VQSM"/>
    <property type="match status" value="1"/>
</dbReference>
<dbReference type="SUPFAM" id="SSF46689">
    <property type="entry name" value="Homeodomain-like"/>
    <property type="match status" value="1"/>
</dbReference>
<sequence length="343" mass="39052">MTTSQISAAYLRGLIDCLRLRNIDTECFLERYAVDQALVENFQARLPVERFNQMLYEAETLTGDEDIGLHVGEQIKPNQYGVLGLSIMNCKNLEEAVKRHTRYENLVCNVAMSRYQVKGDQVELTWDTCAPEVTRHIAEENVASWITFARWISGTDLSPSLIQFQHNKPNSIEEHERIFRCPLKFSAERVRVLFPAEYLQLSLRQYDPAMLAMLDTYAERLLLELNSSGRLVDQVTASISTHLQSGEVSLGHIAATLGLSERQLQRKLKEEGLTYQGILDNTRKTLALKQIEDGMVDLYEITFLLGFSDQSAFQRAFKKWTGMTPGQYRKTSNPSLSTKQSGI</sequence>
<dbReference type="PANTHER" id="PTHR47894">
    <property type="entry name" value="HTH-TYPE TRANSCRIPTIONAL REGULATOR GADX"/>
    <property type="match status" value="1"/>
</dbReference>
<evidence type="ECO:0000256" key="3">
    <source>
        <dbReference type="ARBA" id="ARBA00023163"/>
    </source>
</evidence>
<dbReference type="InterPro" id="IPR020449">
    <property type="entry name" value="Tscrpt_reg_AraC-type_HTH"/>
</dbReference>
<protein>
    <submittedName>
        <fullName evidence="5">AraC family transcriptional regulator</fullName>
    </submittedName>
</protein>
<dbReference type="Pfam" id="PF12625">
    <property type="entry name" value="Arabinose_bd"/>
    <property type="match status" value="1"/>
</dbReference>
<dbReference type="EMBL" id="CP101527">
    <property type="protein sequence ID" value="UZW74941.1"/>
    <property type="molecule type" value="Genomic_DNA"/>
</dbReference>
<feature type="domain" description="HTH araC/xylS-type" evidence="4">
    <location>
        <begin position="233"/>
        <end position="331"/>
    </location>
</feature>
<keyword evidence="1" id="KW-0805">Transcription regulation</keyword>
<dbReference type="SMART" id="SM00342">
    <property type="entry name" value="HTH_ARAC"/>
    <property type="match status" value="1"/>
</dbReference>
<evidence type="ECO:0000256" key="1">
    <source>
        <dbReference type="ARBA" id="ARBA00023015"/>
    </source>
</evidence>
<dbReference type="KEGG" id="asem:NNL22_18265"/>
<evidence type="ECO:0000313" key="5">
    <source>
        <dbReference type="EMBL" id="UZW74941.1"/>
    </source>
</evidence>
<dbReference type="InterPro" id="IPR032687">
    <property type="entry name" value="AraC-type_N"/>
</dbReference>
<keyword evidence="2" id="KW-0238">DNA-binding</keyword>
<keyword evidence="6" id="KW-1185">Reference proteome</keyword>
<dbReference type="InterPro" id="IPR009057">
    <property type="entry name" value="Homeodomain-like_sf"/>
</dbReference>
<keyword evidence="3" id="KW-0804">Transcription</keyword>